<proteinExistence type="predicted"/>
<organism evidence="1">
    <name type="scientific">marine metagenome</name>
    <dbReference type="NCBI Taxonomy" id="408172"/>
    <lineage>
        <taxon>unclassified sequences</taxon>
        <taxon>metagenomes</taxon>
        <taxon>ecological metagenomes</taxon>
    </lineage>
</organism>
<dbReference type="EMBL" id="UINC01202369">
    <property type="protein sequence ID" value="SVE22134.1"/>
    <property type="molecule type" value="Genomic_DNA"/>
</dbReference>
<dbReference type="AlphaFoldDB" id="A0A383BQD7"/>
<reference evidence="1" key="1">
    <citation type="submission" date="2018-05" db="EMBL/GenBank/DDBJ databases">
        <authorList>
            <person name="Lanie J.A."/>
            <person name="Ng W.-L."/>
            <person name="Kazmierczak K.M."/>
            <person name="Andrzejewski T.M."/>
            <person name="Davidsen T.M."/>
            <person name="Wayne K.J."/>
            <person name="Tettelin H."/>
            <person name="Glass J.I."/>
            <person name="Rusch D."/>
            <person name="Podicherti R."/>
            <person name="Tsui H.-C.T."/>
            <person name="Winkler M.E."/>
        </authorList>
    </citation>
    <scope>NUCLEOTIDE SEQUENCE</scope>
</reference>
<name>A0A383BQD7_9ZZZZ</name>
<evidence type="ECO:0000313" key="1">
    <source>
        <dbReference type="EMBL" id="SVE22134.1"/>
    </source>
</evidence>
<accession>A0A383BQD7</accession>
<sequence length="28" mass="3285">EAVDWLQWQGVMAWSTWCHISLPRLSLA</sequence>
<protein>
    <submittedName>
        <fullName evidence="1">Uncharacterized protein</fullName>
    </submittedName>
</protein>
<feature type="non-terminal residue" evidence="1">
    <location>
        <position position="1"/>
    </location>
</feature>
<feature type="non-terminal residue" evidence="1">
    <location>
        <position position="28"/>
    </location>
</feature>
<gene>
    <name evidence="1" type="ORF">METZ01_LOCUS474988</name>
</gene>